<dbReference type="InterPro" id="IPR029787">
    <property type="entry name" value="Nucleotide_cyclase"/>
</dbReference>
<dbReference type="InterPro" id="IPR000160">
    <property type="entry name" value="GGDEF_dom"/>
</dbReference>
<dbReference type="SUPFAM" id="SSF52172">
    <property type="entry name" value="CheY-like"/>
    <property type="match status" value="1"/>
</dbReference>
<evidence type="ECO:0000259" key="8">
    <source>
        <dbReference type="PROSITE" id="PS50887"/>
    </source>
</evidence>
<name>A0ABR8F5Q6_NOSLI</name>
<sequence length="327" mass="37125">MNNYNFQNNPPSVLVVDDERGLRLVLHRAMEKEGYRVTEACNGQHCLDICQQQVPDLILLDAMMPGLDGFSCCTQMQTLLGDNCPPILMITSLDDQESVDRAFEAGATDYITKPIDWSLLSQRVNRLLTSRWAMAELQQKIQRECLLTAQVEAANRDLQRLTSVDSVTQIANRYYFDEYLQREWNRLQKYNLSLSLILMSIHFPKANDEYQARDGYMRQIADILRKSKRRGAEFVASFDVDKFAIVLPNTQAEEALHIADNILSAVKAINITNDDLKTDVVIKFSLGVTSVIPSLNLSLNQVITIAEKALFQAKLTPDDHIIILNKD</sequence>
<evidence type="ECO:0000256" key="2">
    <source>
        <dbReference type="ARBA" id="ARBA00023012"/>
    </source>
</evidence>
<evidence type="ECO:0000256" key="6">
    <source>
        <dbReference type="PROSITE-ProRule" id="PRU00169"/>
    </source>
</evidence>
<dbReference type="Gene3D" id="3.30.70.270">
    <property type="match status" value="1"/>
</dbReference>
<evidence type="ECO:0000256" key="3">
    <source>
        <dbReference type="ARBA" id="ARBA00023015"/>
    </source>
</evidence>
<evidence type="ECO:0000256" key="5">
    <source>
        <dbReference type="ARBA" id="ARBA00023163"/>
    </source>
</evidence>
<dbReference type="PROSITE" id="PS50110">
    <property type="entry name" value="RESPONSE_REGULATORY"/>
    <property type="match status" value="1"/>
</dbReference>
<feature type="modified residue" description="4-aspartylphosphate" evidence="6">
    <location>
        <position position="61"/>
    </location>
</feature>
<dbReference type="NCBIfam" id="TIGR00254">
    <property type="entry name" value="GGDEF"/>
    <property type="match status" value="1"/>
</dbReference>
<dbReference type="SMART" id="SM00448">
    <property type="entry name" value="REC"/>
    <property type="match status" value="1"/>
</dbReference>
<dbReference type="InterPro" id="IPR011006">
    <property type="entry name" value="CheY-like_superfamily"/>
</dbReference>
<comment type="caution">
    <text evidence="9">The sequence shown here is derived from an EMBL/GenBank/DDBJ whole genome shotgun (WGS) entry which is preliminary data.</text>
</comment>
<keyword evidence="10" id="KW-1185">Reference proteome</keyword>
<proteinExistence type="predicted"/>
<dbReference type="Proteomes" id="UP000604661">
    <property type="component" value="Unassembled WGS sequence"/>
</dbReference>
<keyword evidence="5" id="KW-0804">Transcription</keyword>
<keyword evidence="4" id="KW-0238">DNA-binding</keyword>
<accession>A0ABR8F5Q6</accession>
<feature type="domain" description="Response regulatory" evidence="7">
    <location>
        <begin position="12"/>
        <end position="128"/>
    </location>
</feature>
<evidence type="ECO:0000313" key="9">
    <source>
        <dbReference type="EMBL" id="MBD2564966.1"/>
    </source>
</evidence>
<dbReference type="SMART" id="SM00267">
    <property type="entry name" value="GGDEF"/>
    <property type="match status" value="1"/>
</dbReference>
<evidence type="ECO:0000313" key="10">
    <source>
        <dbReference type="Proteomes" id="UP000604661"/>
    </source>
</evidence>
<evidence type="ECO:0000256" key="1">
    <source>
        <dbReference type="ARBA" id="ARBA00022553"/>
    </source>
</evidence>
<dbReference type="Pfam" id="PF00072">
    <property type="entry name" value="Response_reg"/>
    <property type="match status" value="1"/>
</dbReference>
<dbReference type="PROSITE" id="PS50887">
    <property type="entry name" value="GGDEF"/>
    <property type="match status" value="1"/>
</dbReference>
<dbReference type="InterPro" id="IPR001789">
    <property type="entry name" value="Sig_transdc_resp-reg_receiver"/>
</dbReference>
<evidence type="ECO:0000259" key="7">
    <source>
        <dbReference type="PROSITE" id="PS50110"/>
    </source>
</evidence>
<dbReference type="InterPro" id="IPR039420">
    <property type="entry name" value="WalR-like"/>
</dbReference>
<dbReference type="SUPFAM" id="SSF55073">
    <property type="entry name" value="Nucleotide cyclase"/>
    <property type="match status" value="1"/>
</dbReference>
<dbReference type="Gene3D" id="3.40.50.2300">
    <property type="match status" value="1"/>
</dbReference>
<dbReference type="RefSeq" id="WP_190900754.1">
    <property type="nucleotide sequence ID" value="NZ_JACJTE010000064.1"/>
</dbReference>
<protein>
    <submittedName>
        <fullName evidence="9">Response regulator</fullName>
    </submittedName>
</protein>
<keyword evidence="3" id="KW-0805">Transcription regulation</keyword>
<dbReference type="PANTHER" id="PTHR48111">
    <property type="entry name" value="REGULATOR OF RPOS"/>
    <property type="match status" value="1"/>
</dbReference>
<dbReference type="Pfam" id="PF00990">
    <property type="entry name" value="GGDEF"/>
    <property type="match status" value="1"/>
</dbReference>
<keyword evidence="1 6" id="KW-0597">Phosphoprotein</keyword>
<dbReference type="InterPro" id="IPR043128">
    <property type="entry name" value="Rev_trsase/Diguanyl_cyclase"/>
</dbReference>
<gene>
    <name evidence="9" type="ORF">H6G95_31185</name>
</gene>
<feature type="domain" description="GGDEF" evidence="8">
    <location>
        <begin position="192"/>
        <end position="326"/>
    </location>
</feature>
<dbReference type="EMBL" id="JACJTE010000064">
    <property type="protein sequence ID" value="MBD2564966.1"/>
    <property type="molecule type" value="Genomic_DNA"/>
</dbReference>
<reference evidence="9 10" key="1">
    <citation type="journal article" date="2020" name="ISME J.">
        <title>Comparative genomics reveals insights into cyanobacterial evolution and habitat adaptation.</title>
        <authorList>
            <person name="Chen M.Y."/>
            <person name="Teng W.K."/>
            <person name="Zhao L."/>
            <person name="Hu C.X."/>
            <person name="Zhou Y.K."/>
            <person name="Han B.P."/>
            <person name="Song L.R."/>
            <person name="Shu W.S."/>
        </authorList>
    </citation>
    <scope>NUCLEOTIDE SEQUENCE [LARGE SCALE GENOMIC DNA]</scope>
    <source>
        <strain evidence="9 10">FACHB-391</strain>
    </source>
</reference>
<keyword evidence="2" id="KW-0902">Two-component regulatory system</keyword>
<evidence type="ECO:0000256" key="4">
    <source>
        <dbReference type="ARBA" id="ARBA00023125"/>
    </source>
</evidence>
<dbReference type="PANTHER" id="PTHR48111:SF1">
    <property type="entry name" value="TWO-COMPONENT RESPONSE REGULATOR ORR33"/>
    <property type="match status" value="1"/>
</dbReference>
<organism evidence="9 10">
    <name type="scientific">Nostoc linckia FACHB-391</name>
    <dbReference type="NCBI Taxonomy" id="2692906"/>
    <lineage>
        <taxon>Bacteria</taxon>
        <taxon>Bacillati</taxon>
        <taxon>Cyanobacteriota</taxon>
        <taxon>Cyanophyceae</taxon>
        <taxon>Nostocales</taxon>
        <taxon>Nostocaceae</taxon>
        <taxon>Nostoc</taxon>
    </lineage>
</organism>
<dbReference type="CDD" id="cd01949">
    <property type="entry name" value="GGDEF"/>
    <property type="match status" value="1"/>
</dbReference>